<organism evidence="1 2">
    <name type="scientific">Fusarium acutatum</name>
    <dbReference type="NCBI Taxonomy" id="78861"/>
    <lineage>
        <taxon>Eukaryota</taxon>
        <taxon>Fungi</taxon>
        <taxon>Dikarya</taxon>
        <taxon>Ascomycota</taxon>
        <taxon>Pezizomycotina</taxon>
        <taxon>Sordariomycetes</taxon>
        <taxon>Hypocreomycetidae</taxon>
        <taxon>Hypocreales</taxon>
        <taxon>Nectriaceae</taxon>
        <taxon>Fusarium</taxon>
        <taxon>Fusarium fujikuroi species complex</taxon>
    </lineage>
</organism>
<gene>
    <name evidence="1" type="ORF">FACUT_4671</name>
</gene>
<dbReference type="PANTHER" id="PTHR38791">
    <property type="entry name" value="ZN(II)2CYS6 TRANSCRIPTION FACTOR (EUROFUNG)-RELATED-RELATED"/>
    <property type="match status" value="1"/>
</dbReference>
<accession>A0A8H4NMU7</accession>
<dbReference type="EMBL" id="JAADJF010000108">
    <property type="protein sequence ID" value="KAF4438723.1"/>
    <property type="molecule type" value="Genomic_DNA"/>
</dbReference>
<dbReference type="Proteomes" id="UP000536711">
    <property type="component" value="Unassembled WGS sequence"/>
</dbReference>
<name>A0A8H4NMU7_9HYPO</name>
<evidence type="ECO:0000313" key="2">
    <source>
        <dbReference type="Proteomes" id="UP000536711"/>
    </source>
</evidence>
<dbReference type="AlphaFoldDB" id="A0A8H4NMU7"/>
<sequence>MFEKLTAPSLGMSGASMIHIRGAMSIIESRGKLNFASALSTQIARNILSHFIISCGMTKSFISDSQVAVWKDLSGLVMDSKLDYMGILVDIVNLRAILSKGIMVHDSEINSKVFGIKCKLEYLADSLERSCGPFTVFLSHWQALGGEYDVYLNHFTMQLHNAVRMMRLEMEGLVRARCYEQNVDAINMIAKQICRSVTHYIMPQARPENSEPFTPMQKLECRILMAPLYQAAQLSTDSCVQEWIGRILDYMAEKGNMRIARDVLDLTKKSLDNDYWTIWAMAGCYATAA</sequence>
<keyword evidence="2" id="KW-1185">Reference proteome</keyword>
<evidence type="ECO:0000313" key="1">
    <source>
        <dbReference type="EMBL" id="KAF4438723.1"/>
    </source>
</evidence>
<dbReference type="PANTHER" id="PTHR38791:SF1">
    <property type="entry name" value="TRANSCRIPTION FACTOR, PUTATIVE-RELATED"/>
    <property type="match status" value="1"/>
</dbReference>
<reference evidence="1 2" key="1">
    <citation type="submission" date="2020-01" db="EMBL/GenBank/DDBJ databases">
        <title>Identification and distribution of gene clusters putatively required for synthesis of sphingolipid metabolism inhibitors in phylogenetically diverse species of the filamentous fungus Fusarium.</title>
        <authorList>
            <person name="Kim H.-S."/>
            <person name="Busman M."/>
            <person name="Brown D.W."/>
            <person name="Divon H."/>
            <person name="Uhlig S."/>
            <person name="Proctor R.H."/>
        </authorList>
    </citation>
    <scope>NUCLEOTIDE SEQUENCE [LARGE SCALE GENOMIC DNA]</scope>
    <source>
        <strain evidence="1 2">NRRL 13308</strain>
    </source>
</reference>
<proteinExistence type="predicted"/>
<comment type="caution">
    <text evidence="1">The sequence shown here is derived from an EMBL/GenBank/DDBJ whole genome shotgun (WGS) entry which is preliminary data.</text>
</comment>
<dbReference type="OrthoDB" id="5429770at2759"/>
<protein>
    <submittedName>
        <fullName evidence="1">C6 transcription factor</fullName>
    </submittedName>
</protein>
<dbReference type="InterPro" id="IPR053175">
    <property type="entry name" value="DHMBA_Reg_Transcription_Factor"/>
</dbReference>